<dbReference type="Gene3D" id="2.60.40.420">
    <property type="entry name" value="Cupredoxins - blue copper proteins"/>
    <property type="match status" value="1"/>
</dbReference>
<feature type="binding site" evidence="5">
    <location>
        <position position="57"/>
    </location>
    <ligand>
        <name>Cu cation</name>
        <dbReference type="ChEBI" id="CHEBI:23378"/>
    </ligand>
</feature>
<evidence type="ECO:0000313" key="9">
    <source>
        <dbReference type="Proteomes" id="UP000256900"/>
    </source>
</evidence>
<protein>
    <submittedName>
        <fullName evidence="8">Cupredoxin-like protein</fullName>
    </submittedName>
</protein>
<feature type="binding site" evidence="5">
    <location>
        <position position="97"/>
    </location>
    <ligand>
        <name>Cu cation</name>
        <dbReference type="ChEBI" id="CHEBI:23378"/>
    </ligand>
</feature>
<comment type="cofactor">
    <cofactor evidence="5">
        <name>Cu cation</name>
        <dbReference type="ChEBI" id="CHEBI:23378"/>
    </cofactor>
    <text evidence="5">Binds 1 copper ion per subunit.</text>
</comment>
<dbReference type="RefSeq" id="WP_115837295.1">
    <property type="nucleotide sequence ID" value="NZ_CP025086.1"/>
</dbReference>
<keyword evidence="2" id="KW-0813">Transport</keyword>
<evidence type="ECO:0000256" key="2">
    <source>
        <dbReference type="ARBA" id="ARBA00022448"/>
    </source>
</evidence>
<dbReference type="GO" id="GO:0042597">
    <property type="term" value="C:periplasmic space"/>
    <property type="evidence" value="ECO:0007669"/>
    <property type="project" value="UniProtKB-SubCell"/>
</dbReference>
<dbReference type="InterPro" id="IPR028096">
    <property type="entry name" value="EfeO_Cupredoxin"/>
</dbReference>
<feature type="chain" id="PRO_5017756405" evidence="6">
    <location>
        <begin position="25"/>
        <end position="105"/>
    </location>
</feature>
<proteinExistence type="predicted"/>
<dbReference type="GO" id="GO:0005507">
    <property type="term" value="F:copper ion binding"/>
    <property type="evidence" value="ECO:0007669"/>
    <property type="project" value="InterPro"/>
</dbReference>
<dbReference type="PRINTS" id="PR00155">
    <property type="entry name" value="AMICYANIN"/>
</dbReference>
<dbReference type="InterPro" id="IPR002386">
    <property type="entry name" value="Amicyanin/Pseudoazurin"/>
</dbReference>
<dbReference type="InterPro" id="IPR052721">
    <property type="entry name" value="ET_Amicyanin"/>
</dbReference>
<organism evidence="8 9">
    <name type="scientific">Methylovirgula ligni</name>
    <dbReference type="NCBI Taxonomy" id="569860"/>
    <lineage>
        <taxon>Bacteria</taxon>
        <taxon>Pseudomonadati</taxon>
        <taxon>Pseudomonadota</taxon>
        <taxon>Alphaproteobacteria</taxon>
        <taxon>Hyphomicrobiales</taxon>
        <taxon>Beijerinckiaceae</taxon>
        <taxon>Methylovirgula</taxon>
    </lineage>
</organism>
<evidence type="ECO:0000313" key="8">
    <source>
        <dbReference type="EMBL" id="REF84674.1"/>
    </source>
</evidence>
<dbReference type="SUPFAM" id="SSF49503">
    <property type="entry name" value="Cupredoxins"/>
    <property type="match status" value="1"/>
</dbReference>
<evidence type="ECO:0000256" key="6">
    <source>
        <dbReference type="SAM" id="SignalP"/>
    </source>
</evidence>
<feature type="binding site" evidence="5">
    <location>
        <position position="91"/>
    </location>
    <ligand>
        <name>Cu cation</name>
        <dbReference type="ChEBI" id="CHEBI:23378"/>
    </ligand>
</feature>
<evidence type="ECO:0000256" key="1">
    <source>
        <dbReference type="ARBA" id="ARBA00004418"/>
    </source>
</evidence>
<comment type="subcellular location">
    <subcellularLocation>
        <location evidence="1">Periplasm</location>
    </subcellularLocation>
</comment>
<dbReference type="EMBL" id="QUMO01000004">
    <property type="protein sequence ID" value="REF84674.1"/>
    <property type="molecule type" value="Genomic_DNA"/>
</dbReference>
<dbReference type="PANTHER" id="PTHR36507">
    <property type="entry name" value="BLL1555 PROTEIN"/>
    <property type="match status" value="1"/>
</dbReference>
<keyword evidence="6" id="KW-0732">Signal</keyword>
<accession>A0A3D9YQ60</accession>
<sequence>MRAEKSFLVVVLLLVAGTAPVAAAATVSISNFTFQPSDLHIRAGDTVTFKNDDDIPHRVAAEDGSFATKALDTDDVASVTFVKPGSFPYFCTIHPHMRGKITVMP</sequence>
<dbReference type="OrthoDB" id="9796416at2"/>
<dbReference type="InterPro" id="IPR008972">
    <property type="entry name" value="Cupredoxin"/>
</dbReference>
<reference evidence="8 9" key="1">
    <citation type="submission" date="2018-08" db="EMBL/GenBank/DDBJ databases">
        <title>Genomic Encyclopedia of Type Strains, Phase IV (KMG-IV): sequencing the most valuable type-strain genomes for metagenomic binning, comparative biology and taxonomic classification.</title>
        <authorList>
            <person name="Goeker M."/>
        </authorList>
    </citation>
    <scope>NUCLEOTIDE SEQUENCE [LARGE SCALE GENOMIC DNA]</scope>
    <source>
        <strain evidence="8 9">BW863</strain>
    </source>
</reference>
<feature type="signal peptide" evidence="6">
    <location>
        <begin position="1"/>
        <end position="24"/>
    </location>
</feature>
<keyword evidence="9" id="KW-1185">Reference proteome</keyword>
<keyword evidence="3" id="KW-0574">Periplasm</keyword>
<dbReference type="InterPro" id="IPR035668">
    <property type="entry name" value="Amicyanin"/>
</dbReference>
<feature type="binding site" evidence="5">
    <location>
        <position position="94"/>
    </location>
    <ligand>
        <name>Cu cation</name>
        <dbReference type="ChEBI" id="CHEBI:23378"/>
    </ligand>
</feature>
<keyword evidence="5" id="KW-0186">Copper</keyword>
<dbReference type="GO" id="GO:0009055">
    <property type="term" value="F:electron transfer activity"/>
    <property type="evidence" value="ECO:0007669"/>
    <property type="project" value="InterPro"/>
</dbReference>
<evidence type="ECO:0000259" key="7">
    <source>
        <dbReference type="Pfam" id="PF13473"/>
    </source>
</evidence>
<dbReference type="AlphaFoldDB" id="A0A3D9YQ60"/>
<feature type="domain" description="EfeO-type cupredoxin-like" evidence="7">
    <location>
        <begin position="8"/>
        <end position="103"/>
    </location>
</feature>
<keyword evidence="4" id="KW-0249">Electron transport</keyword>
<evidence type="ECO:0000256" key="3">
    <source>
        <dbReference type="ARBA" id="ARBA00022764"/>
    </source>
</evidence>
<name>A0A3D9YQ60_9HYPH</name>
<dbReference type="PANTHER" id="PTHR36507:SF1">
    <property type="entry name" value="BLL1555 PROTEIN"/>
    <property type="match status" value="1"/>
</dbReference>
<evidence type="ECO:0000256" key="5">
    <source>
        <dbReference type="PIRSR" id="PIRSR602386-1"/>
    </source>
</evidence>
<dbReference type="Pfam" id="PF13473">
    <property type="entry name" value="Cupredoxin_1"/>
    <property type="match status" value="1"/>
</dbReference>
<comment type="caution">
    <text evidence="8">The sequence shown here is derived from an EMBL/GenBank/DDBJ whole genome shotgun (WGS) entry which is preliminary data.</text>
</comment>
<keyword evidence="5" id="KW-0479">Metal-binding</keyword>
<gene>
    <name evidence="8" type="ORF">DES32_2785</name>
</gene>
<dbReference type="Proteomes" id="UP000256900">
    <property type="component" value="Unassembled WGS sequence"/>
</dbReference>
<dbReference type="CDD" id="cd13921">
    <property type="entry name" value="Amicyanin"/>
    <property type="match status" value="1"/>
</dbReference>
<evidence type="ECO:0000256" key="4">
    <source>
        <dbReference type="ARBA" id="ARBA00022982"/>
    </source>
</evidence>